<dbReference type="PIRSF" id="PIRSF000525">
    <property type="entry name" value="SerC"/>
    <property type="match status" value="1"/>
</dbReference>
<keyword evidence="7" id="KW-0663">Pyridoxal phosphate</keyword>
<dbReference type="UniPathway" id="UPA00135">
    <property type="reaction ID" value="UER00197"/>
</dbReference>
<dbReference type="Gene3D" id="3.90.1150.10">
    <property type="entry name" value="Aspartate Aminotransferase, domain 1"/>
    <property type="match status" value="1"/>
</dbReference>
<dbReference type="SUPFAM" id="SSF53383">
    <property type="entry name" value="PLP-dependent transferases"/>
    <property type="match status" value="1"/>
</dbReference>
<evidence type="ECO:0000256" key="6">
    <source>
        <dbReference type="ARBA" id="ARBA00022679"/>
    </source>
</evidence>
<dbReference type="Gene3D" id="3.40.640.10">
    <property type="entry name" value="Type I PLP-dependent aspartate aminotransferase-like (Major domain)"/>
    <property type="match status" value="1"/>
</dbReference>
<evidence type="ECO:0000256" key="7">
    <source>
        <dbReference type="ARBA" id="ARBA00022898"/>
    </source>
</evidence>
<evidence type="ECO:0000256" key="5">
    <source>
        <dbReference type="ARBA" id="ARBA00022605"/>
    </source>
</evidence>
<dbReference type="PANTHER" id="PTHR43247">
    <property type="entry name" value="PHOSPHOSERINE AMINOTRANSFERASE"/>
    <property type="match status" value="1"/>
</dbReference>
<dbReference type="Pfam" id="PF00266">
    <property type="entry name" value="Aminotran_5"/>
    <property type="match status" value="1"/>
</dbReference>
<evidence type="ECO:0000256" key="12">
    <source>
        <dbReference type="RuleBase" id="RU004505"/>
    </source>
</evidence>
<dbReference type="GO" id="GO:0004648">
    <property type="term" value="F:O-phospho-L-serine:2-oxoglutarate aminotransferase activity"/>
    <property type="evidence" value="ECO:0007669"/>
    <property type="project" value="UniProtKB-EC"/>
</dbReference>
<evidence type="ECO:0000256" key="2">
    <source>
        <dbReference type="ARBA" id="ARBA00005099"/>
    </source>
</evidence>
<dbReference type="NCBIfam" id="TIGR01364">
    <property type="entry name" value="serC_1"/>
    <property type="match status" value="1"/>
</dbReference>
<evidence type="ECO:0000256" key="1">
    <source>
        <dbReference type="ARBA" id="ARBA00001933"/>
    </source>
</evidence>
<dbReference type="KEGG" id="tpal:117649523"/>
<dbReference type="NCBIfam" id="NF003764">
    <property type="entry name" value="PRK05355.1"/>
    <property type="match status" value="1"/>
</dbReference>
<comment type="catalytic activity">
    <reaction evidence="10 12">
        <text>O-phospho-L-serine + 2-oxoglutarate = 3-phosphooxypyruvate + L-glutamate</text>
        <dbReference type="Rhea" id="RHEA:14329"/>
        <dbReference type="ChEBI" id="CHEBI:16810"/>
        <dbReference type="ChEBI" id="CHEBI:18110"/>
        <dbReference type="ChEBI" id="CHEBI:29985"/>
        <dbReference type="ChEBI" id="CHEBI:57524"/>
        <dbReference type="EC" id="2.6.1.52"/>
    </reaction>
</comment>
<dbReference type="InterPro" id="IPR022278">
    <property type="entry name" value="Pser_aminoTfrase"/>
</dbReference>
<dbReference type="GO" id="GO:0030170">
    <property type="term" value="F:pyridoxal phosphate binding"/>
    <property type="evidence" value="ECO:0007669"/>
    <property type="project" value="TreeGrafter"/>
</dbReference>
<dbReference type="EC" id="2.6.1.52" evidence="12"/>
<dbReference type="PROSITE" id="PS00595">
    <property type="entry name" value="AA_TRANSFER_CLASS_5"/>
    <property type="match status" value="1"/>
</dbReference>
<dbReference type="InParanoid" id="A0A6P8ZT68"/>
<evidence type="ECO:0000256" key="8">
    <source>
        <dbReference type="ARBA" id="ARBA00023299"/>
    </source>
</evidence>
<comment type="pathway">
    <text evidence="2 12">Amino-acid biosynthesis; L-serine biosynthesis; L-serine from 3-phospho-D-glycerate: step 2/3.</text>
</comment>
<dbReference type="PANTHER" id="PTHR43247:SF1">
    <property type="entry name" value="PHOSPHOSERINE AMINOTRANSFERASE"/>
    <property type="match status" value="1"/>
</dbReference>
<protein>
    <recommendedName>
        <fullName evidence="12">Phosphoserine aminotransferase</fullName>
        <ecNumber evidence="12">2.6.1.52</ecNumber>
    </recommendedName>
</protein>
<evidence type="ECO:0000256" key="9">
    <source>
        <dbReference type="ARBA" id="ARBA00047630"/>
    </source>
</evidence>
<gene>
    <name evidence="15" type="primary">LOC117649523</name>
</gene>
<dbReference type="InterPro" id="IPR015424">
    <property type="entry name" value="PyrdxlP-dep_Trfase"/>
</dbReference>
<accession>A0A6P8ZT68</accession>
<evidence type="ECO:0000256" key="11">
    <source>
        <dbReference type="RuleBase" id="RU004504"/>
    </source>
</evidence>
<sequence length="368" mass="40172">MAQKRTINFGAGPAKLPEEVLLEVQKELVHYGTSGISVMELSHRSPDYSNINDQAQQAVRDILNVPSNYKVIFLQGGGTGLFAAVALNLMGRTGSADYIVTGSWSSKAAKEAAKYGKVNLVLPKTDKYAEIPPAASWKLSPEASYVYYCDNETVHGIEFPDIPDTKGVPLVADMSSNMMSRKFDITKFGVVFAGAQKNIGPSGVTLVIVREDLLGSPLPICPIIMDFTINAKDNSLHNTPPCFAIYVMWRVFEWIKRRGGVEAMEVAAKKKSSLLYNFIDSSNGFYTSTVKPACRSHMNVPFRVGGNGNGDDALESAFLKGAVANGMIQLKGHRLVGGIRASLYNAVTYEETETLVNYMKSFKDQNSK</sequence>
<dbReference type="GeneID" id="117649523"/>
<keyword evidence="4 12" id="KW-0032">Aminotransferase</keyword>
<evidence type="ECO:0000313" key="15">
    <source>
        <dbReference type="RefSeq" id="XP_034248285.1"/>
    </source>
</evidence>
<keyword evidence="14" id="KW-1185">Reference proteome</keyword>
<dbReference type="InterPro" id="IPR000192">
    <property type="entry name" value="Aminotrans_V_dom"/>
</dbReference>
<reference evidence="15" key="1">
    <citation type="submission" date="2025-08" db="UniProtKB">
        <authorList>
            <consortium name="RefSeq"/>
        </authorList>
    </citation>
    <scope>IDENTIFICATION</scope>
    <source>
        <tissue evidence="15">Total insect</tissue>
    </source>
</reference>
<comment type="cofactor">
    <cofactor evidence="1 11">
        <name>pyridoxal 5'-phosphate</name>
        <dbReference type="ChEBI" id="CHEBI:597326"/>
    </cofactor>
</comment>
<organism evidence="15">
    <name type="scientific">Thrips palmi</name>
    <name type="common">Melon thrips</name>
    <dbReference type="NCBI Taxonomy" id="161013"/>
    <lineage>
        <taxon>Eukaryota</taxon>
        <taxon>Metazoa</taxon>
        <taxon>Ecdysozoa</taxon>
        <taxon>Arthropoda</taxon>
        <taxon>Hexapoda</taxon>
        <taxon>Insecta</taxon>
        <taxon>Pterygota</taxon>
        <taxon>Neoptera</taxon>
        <taxon>Paraneoptera</taxon>
        <taxon>Thysanoptera</taxon>
        <taxon>Terebrantia</taxon>
        <taxon>Thripoidea</taxon>
        <taxon>Thripidae</taxon>
        <taxon>Thrips</taxon>
    </lineage>
</organism>
<evidence type="ECO:0000313" key="14">
    <source>
        <dbReference type="Proteomes" id="UP000515158"/>
    </source>
</evidence>
<evidence type="ECO:0000256" key="4">
    <source>
        <dbReference type="ARBA" id="ARBA00022576"/>
    </source>
</evidence>
<evidence type="ECO:0000256" key="10">
    <source>
        <dbReference type="ARBA" id="ARBA00049007"/>
    </source>
</evidence>
<evidence type="ECO:0000256" key="3">
    <source>
        <dbReference type="ARBA" id="ARBA00006904"/>
    </source>
</evidence>
<dbReference type="GO" id="GO:0006564">
    <property type="term" value="P:L-serine biosynthetic process"/>
    <property type="evidence" value="ECO:0007669"/>
    <property type="project" value="UniProtKB-KW"/>
</dbReference>
<keyword evidence="5 12" id="KW-0028">Amino-acid biosynthesis</keyword>
<keyword evidence="8 12" id="KW-0718">Serine biosynthesis</keyword>
<evidence type="ECO:0000259" key="13">
    <source>
        <dbReference type="Pfam" id="PF00266"/>
    </source>
</evidence>
<dbReference type="FunCoup" id="A0A6P8ZT68">
    <property type="interactions" value="814"/>
</dbReference>
<dbReference type="CDD" id="cd00611">
    <property type="entry name" value="PSAT_like"/>
    <property type="match status" value="1"/>
</dbReference>
<dbReference type="Proteomes" id="UP000515158">
    <property type="component" value="Unplaced"/>
</dbReference>
<dbReference type="FunFam" id="3.90.1150.10:FF:000006">
    <property type="entry name" value="Phosphoserine aminotransferase"/>
    <property type="match status" value="1"/>
</dbReference>
<dbReference type="UniPathway" id="UPA00244">
    <property type="reaction ID" value="UER00311"/>
</dbReference>
<name>A0A6P8ZT68_THRPL</name>
<dbReference type="FunFam" id="3.40.640.10:FF:000010">
    <property type="entry name" value="Phosphoserine aminotransferase"/>
    <property type="match status" value="1"/>
</dbReference>
<dbReference type="OrthoDB" id="1703350at2759"/>
<dbReference type="HAMAP" id="MF_00160">
    <property type="entry name" value="SerC_aminotrans_5"/>
    <property type="match status" value="1"/>
</dbReference>
<dbReference type="GO" id="GO:0005737">
    <property type="term" value="C:cytoplasm"/>
    <property type="evidence" value="ECO:0007669"/>
    <property type="project" value="TreeGrafter"/>
</dbReference>
<dbReference type="InterPro" id="IPR015422">
    <property type="entry name" value="PyrdxlP-dep_Trfase_small"/>
</dbReference>
<feature type="domain" description="Aminotransferase class V" evidence="13">
    <location>
        <begin position="8"/>
        <end position="355"/>
    </location>
</feature>
<dbReference type="InterPro" id="IPR020578">
    <property type="entry name" value="Aminotrans_V_PyrdxlP_BS"/>
</dbReference>
<proteinExistence type="inferred from homology"/>
<dbReference type="AlphaFoldDB" id="A0A6P8ZT68"/>
<dbReference type="RefSeq" id="XP_034248285.1">
    <property type="nucleotide sequence ID" value="XM_034392394.1"/>
</dbReference>
<comment type="similarity">
    <text evidence="3">Belongs to the class-V pyridoxal-phosphate-dependent aminotransferase family. SerC subfamily.</text>
</comment>
<comment type="catalytic activity">
    <reaction evidence="9">
        <text>4-(phosphooxy)-L-threonine + 2-oxoglutarate = (R)-3-hydroxy-2-oxo-4-phosphooxybutanoate + L-glutamate</text>
        <dbReference type="Rhea" id="RHEA:16573"/>
        <dbReference type="ChEBI" id="CHEBI:16810"/>
        <dbReference type="ChEBI" id="CHEBI:29985"/>
        <dbReference type="ChEBI" id="CHEBI:58452"/>
        <dbReference type="ChEBI" id="CHEBI:58538"/>
        <dbReference type="EC" id="2.6.1.52"/>
    </reaction>
</comment>
<dbReference type="InterPro" id="IPR015421">
    <property type="entry name" value="PyrdxlP-dep_Trfase_major"/>
</dbReference>
<keyword evidence="6 12" id="KW-0808">Transferase</keyword>